<feature type="compositionally biased region" description="Low complexity" evidence="1">
    <location>
        <begin position="36"/>
        <end position="51"/>
    </location>
</feature>
<accession>W5ZVI7</accession>
<name>W5ZVI7_MYCTX</name>
<evidence type="ECO:0000313" key="3">
    <source>
        <dbReference type="EMBL" id="AHI46341.1"/>
    </source>
</evidence>
<organism evidence="3">
    <name type="scientific">Mycobacterium tuberculosis</name>
    <dbReference type="NCBI Taxonomy" id="1773"/>
    <lineage>
        <taxon>Bacteria</taxon>
        <taxon>Bacillati</taxon>
        <taxon>Actinomycetota</taxon>
        <taxon>Actinomycetes</taxon>
        <taxon>Mycobacteriales</taxon>
        <taxon>Mycobacteriaceae</taxon>
        <taxon>Mycobacterium</taxon>
        <taxon>Mycobacterium tuberculosis complex</taxon>
    </lineage>
</organism>
<evidence type="ECO:0000256" key="1">
    <source>
        <dbReference type="SAM" id="MobiDB-lite"/>
    </source>
</evidence>
<dbReference type="AlphaFoldDB" id="W5ZVI7"/>
<dbReference type="EMBL" id="KF866281">
    <property type="protein sequence ID" value="AHI46341.1"/>
    <property type="molecule type" value="Genomic_DNA"/>
</dbReference>
<sequence length="80" mass="8597">RCATGSSPCIAGCSMQCSIPASARTAATPSRPGRLPRPWATTTRTATRRSTTPWCAWPSPGRCATRWWTARATSARQAMT</sequence>
<feature type="region of interest" description="Disordered" evidence="1">
    <location>
        <begin position="23"/>
        <end position="51"/>
    </location>
</feature>
<evidence type="ECO:0000313" key="2">
    <source>
        <dbReference type="EMBL" id="AHI46338.1"/>
    </source>
</evidence>
<protein>
    <submittedName>
        <fullName evidence="3">Gyrase</fullName>
    </submittedName>
</protein>
<feature type="non-terminal residue" evidence="3">
    <location>
        <position position="80"/>
    </location>
</feature>
<dbReference type="EMBL" id="KF866278">
    <property type="protein sequence ID" value="AHI46338.1"/>
    <property type="molecule type" value="Genomic_DNA"/>
</dbReference>
<feature type="non-terminal residue" evidence="3">
    <location>
        <position position="1"/>
    </location>
</feature>
<reference evidence="3" key="1">
    <citation type="submission" date="2013-11" db="EMBL/GenBank/DDBJ databases">
        <title>Genomic characterization of drug resistance mutations in XDR-TB isolates from Delhi.</title>
        <authorList>
            <person name="Porwal C."/>
            <person name="Singh U.B."/>
            <person name="Kaushik A."/>
            <person name="Makkar N."/>
            <person name="Banavaliker J.N."/>
            <person name="Hanif M."/>
            <person name="Rai A."/>
            <person name="Pande J.N."/>
            <person name="Singla R."/>
        </authorList>
    </citation>
    <scope>NUCLEOTIDE SEQUENCE</scope>
    <source>
        <strain evidence="3">A2</strain>
        <strain evidence="2">Berkeley</strain>
    </source>
</reference>
<proteinExistence type="predicted"/>
<gene>
    <name evidence="3" type="primary">gyrA</name>
</gene>